<dbReference type="AlphaFoldDB" id="A0AB34HT95"/>
<sequence>MSGSRPRGGASSAPAPLLLRARHSVRSPSGHCYEAAGCRSAAPACGLTPGLALWASPSENPAGASPQASGSERVWGGEERAELRTPSDSARASRSPCKHRSGWGPLRMRMEGRARSARRPAARGRGGAHHLSEADHLSFLVGSTPSRVDLRRSRPLAAVLCLTALGIRVLPELGRAACFGVKTPRGAGNHQDAGHTFTRAQPGLDGQCEPEKLG</sequence>
<feature type="region of interest" description="Disordered" evidence="1">
    <location>
        <begin position="185"/>
        <end position="214"/>
    </location>
</feature>
<name>A0AB34HT95_ESCRO</name>
<protein>
    <submittedName>
        <fullName evidence="2">Uncharacterized protein</fullName>
    </submittedName>
</protein>
<feature type="compositionally biased region" description="Low complexity" evidence="1">
    <location>
        <begin position="1"/>
        <end position="19"/>
    </location>
</feature>
<proteinExistence type="predicted"/>
<keyword evidence="3" id="KW-1185">Reference proteome</keyword>
<dbReference type="Proteomes" id="UP001159641">
    <property type="component" value="Unassembled WGS sequence"/>
</dbReference>
<feature type="compositionally biased region" description="Basic and acidic residues" evidence="1">
    <location>
        <begin position="75"/>
        <end position="85"/>
    </location>
</feature>
<reference evidence="2 3" key="1">
    <citation type="submission" date="2022-11" db="EMBL/GenBank/DDBJ databases">
        <title>Whole genome sequence of Eschrichtius robustus ER-17-0199.</title>
        <authorList>
            <person name="Bruniche-Olsen A."/>
            <person name="Black A.N."/>
            <person name="Fields C.J."/>
            <person name="Walden K."/>
            <person name="Dewoody J.A."/>
        </authorList>
    </citation>
    <scope>NUCLEOTIDE SEQUENCE [LARGE SCALE GENOMIC DNA]</scope>
    <source>
        <strain evidence="2">ER-17-0199</strain>
        <tissue evidence="2">Blubber</tissue>
    </source>
</reference>
<accession>A0AB34HT95</accession>
<feature type="region of interest" description="Disordered" evidence="1">
    <location>
        <begin position="111"/>
        <end position="130"/>
    </location>
</feature>
<comment type="caution">
    <text evidence="2">The sequence shown here is derived from an EMBL/GenBank/DDBJ whole genome shotgun (WGS) entry which is preliminary data.</text>
</comment>
<feature type="region of interest" description="Disordered" evidence="1">
    <location>
        <begin position="1"/>
        <end position="32"/>
    </location>
</feature>
<feature type="compositionally biased region" description="Basic residues" evidence="1">
    <location>
        <begin position="115"/>
        <end position="128"/>
    </location>
</feature>
<feature type="region of interest" description="Disordered" evidence="1">
    <location>
        <begin position="49"/>
        <end position="105"/>
    </location>
</feature>
<evidence type="ECO:0000313" key="2">
    <source>
        <dbReference type="EMBL" id="KAJ8794877.1"/>
    </source>
</evidence>
<gene>
    <name evidence="2" type="ORF">J1605_002920</name>
</gene>
<organism evidence="2 3">
    <name type="scientific">Eschrichtius robustus</name>
    <name type="common">California gray whale</name>
    <name type="synonym">Eschrichtius gibbosus</name>
    <dbReference type="NCBI Taxonomy" id="9764"/>
    <lineage>
        <taxon>Eukaryota</taxon>
        <taxon>Metazoa</taxon>
        <taxon>Chordata</taxon>
        <taxon>Craniata</taxon>
        <taxon>Vertebrata</taxon>
        <taxon>Euteleostomi</taxon>
        <taxon>Mammalia</taxon>
        <taxon>Eutheria</taxon>
        <taxon>Laurasiatheria</taxon>
        <taxon>Artiodactyla</taxon>
        <taxon>Whippomorpha</taxon>
        <taxon>Cetacea</taxon>
        <taxon>Mysticeti</taxon>
        <taxon>Eschrichtiidae</taxon>
        <taxon>Eschrichtius</taxon>
    </lineage>
</organism>
<evidence type="ECO:0000256" key="1">
    <source>
        <dbReference type="SAM" id="MobiDB-lite"/>
    </source>
</evidence>
<dbReference type="EMBL" id="JAIQCJ010000676">
    <property type="protein sequence ID" value="KAJ8794877.1"/>
    <property type="molecule type" value="Genomic_DNA"/>
</dbReference>
<evidence type="ECO:0000313" key="3">
    <source>
        <dbReference type="Proteomes" id="UP001159641"/>
    </source>
</evidence>